<name>A0ACB7X1B3_9ERIC</name>
<keyword evidence="2" id="KW-1185">Reference proteome</keyword>
<dbReference type="Proteomes" id="UP000828048">
    <property type="component" value="Chromosome 2"/>
</dbReference>
<evidence type="ECO:0000313" key="1">
    <source>
        <dbReference type="EMBL" id="KAH7834541.1"/>
    </source>
</evidence>
<proteinExistence type="predicted"/>
<organism evidence="1 2">
    <name type="scientific">Vaccinium darrowii</name>
    <dbReference type="NCBI Taxonomy" id="229202"/>
    <lineage>
        <taxon>Eukaryota</taxon>
        <taxon>Viridiplantae</taxon>
        <taxon>Streptophyta</taxon>
        <taxon>Embryophyta</taxon>
        <taxon>Tracheophyta</taxon>
        <taxon>Spermatophyta</taxon>
        <taxon>Magnoliopsida</taxon>
        <taxon>eudicotyledons</taxon>
        <taxon>Gunneridae</taxon>
        <taxon>Pentapetalae</taxon>
        <taxon>asterids</taxon>
        <taxon>Ericales</taxon>
        <taxon>Ericaceae</taxon>
        <taxon>Vaccinioideae</taxon>
        <taxon>Vaccinieae</taxon>
        <taxon>Vaccinium</taxon>
    </lineage>
</organism>
<protein>
    <submittedName>
        <fullName evidence="1">Uncharacterized protein</fullName>
    </submittedName>
</protein>
<dbReference type="EMBL" id="CM037152">
    <property type="protein sequence ID" value="KAH7834541.1"/>
    <property type="molecule type" value="Genomic_DNA"/>
</dbReference>
<evidence type="ECO:0000313" key="2">
    <source>
        <dbReference type="Proteomes" id="UP000828048"/>
    </source>
</evidence>
<gene>
    <name evidence="1" type="ORF">Vadar_017198</name>
</gene>
<reference evidence="1 2" key="1">
    <citation type="journal article" date="2021" name="Hortic Res">
        <title>High-quality reference genome and annotation aids understanding of berry development for evergreen blueberry (Vaccinium darrowii).</title>
        <authorList>
            <person name="Yu J."/>
            <person name="Hulse-Kemp A.M."/>
            <person name="Babiker E."/>
            <person name="Staton M."/>
        </authorList>
    </citation>
    <scope>NUCLEOTIDE SEQUENCE [LARGE SCALE GENOMIC DNA]</scope>
    <source>
        <strain evidence="2">cv. NJ 8807/NJ 8810</strain>
        <tissue evidence="1">Young leaf</tissue>
    </source>
</reference>
<comment type="caution">
    <text evidence="1">The sequence shown here is derived from an EMBL/GenBank/DDBJ whole genome shotgun (WGS) entry which is preliminary data.</text>
</comment>
<sequence>MDDHGDVREKILFGKYELQTLLGQGAFAKVYRAKNLRTGQSVAIKAMSLQNVQKGGLTELVKREISIMHRLHHPHIVRIFEVLATKKKIYFVLEFAEGGELFAKVRKGRFNEHLSRRYFQQLISALSYCHSRGVFHRDLKLENLLLDEKLDLKVTDFGLSALTDQIQPDGLLHTRCGTPAYLAPEILANKGYDGAKVDIWSSGIILYALNAGYLPFNDRNIMDMYRQIYKGTFRCSEWTSPELKRFLHRLLDSNPNTRITVEQIMGDPWFKKGYKHIHTDATDCFGLEDYEDNSTQYDFLNAFDIISFASGLDLSGLIGSPDCSIVVERFVSAESPERIIEEVAAKAEEGRMTVVRKKDLGVMVERPNGDIIFTVDIHRLTDKLALQTNKRCTTVWRPMELSKDTARANGCTKNYRKP</sequence>
<accession>A0ACB7X1B3</accession>